<dbReference type="Gene3D" id="1.10.443.10">
    <property type="entry name" value="Intergrase catalytic core"/>
    <property type="match status" value="1"/>
</dbReference>
<dbReference type="PROSITE" id="PS51900">
    <property type="entry name" value="CB"/>
    <property type="match status" value="1"/>
</dbReference>
<keyword evidence="3" id="KW-0233">DNA recombination</keyword>
<dbReference type="PANTHER" id="PTHR30349">
    <property type="entry name" value="PHAGE INTEGRASE-RELATED"/>
    <property type="match status" value="1"/>
</dbReference>
<dbReference type="SUPFAM" id="SSF56349">
    <property type="entry name" value="DNA breaking-rejoining enzymes"/>
    <property type="match status" value="1"/>
</dbReference>
<dbReference type="InterPro" id="IPR002104">
    <property type="entry name" value="Integrase_catalytic"/>
</dbReference>
<dbReference type="CDD" id="cd01189">
    <property type="entry name" value="INT_ICEBs1_C_like"/>
    <property type="match status" value="1"/>
</dbReference>
<dbReference type="InterPro" id="IPR050090">
    <property type="entry name" value="Tyrosine_recombinase_XerCD"/>
</dbReference>
<evidence type="ECO:0000313" key="8">
    <source>
        <dbReference type="EMBL" id="MDT0382412.1"/>
    </source>
</evidence>
<dbReference type="Pfam" id="PF14657">
    <property type="entry name" value="Arm-DNA-bind_4"/>
    <property type="match status" value="1"/>
</dbReference>
<evidence type="ECO:0000256" key="5">
    <source>
        <dbReference type="SAM" id="MobiDB-lite"/>
    </source>
</evidence>
<proteinExistence type="predicted"/>
<dbReference type="InterPro" id="IPR004107">
    <property type="entry name" value="Integrase_SAM-like_N"/>
</dbReference>
<dbReference type="InterPro" id="IPR044068">
    <property type="entry name" value="CB"/>
</dbReference>
<dbReference type="EMBL" id="JAVREQ010000036">
    <property type="protein sequence ID" value="MDT0382412.1"/>
    <property type="molecule type" value="Genomic_DNA"/>
</dbReference>
<dbReference type="PROSITE" id="PS51898">
    <property type="entry name" value="TYR_RECOMBINASE"/>
    <property type="match status" value="1"/>
</dbReference>
<dbReference type="Pfam" id="PF14659">
    <property type="entry name" value="Phage_int_SAM_3"/>
    <property type="match status" value="1"/>
</dbReference>
<reference evidence="9" key="1">
    <citation type="submission" date="2023-07" db="EMBL/GenBank/DDBJ databases">
        <title>30 novel species of actinomycetes from the DSMZ collection.</title>
        <authorList>
            <person name="Nouioui I."/>
        </authorList>
    </citation>
    <scope>NUCLEOTIDE SEQUENCE [LARGE SCALE GENOMIC DNA]</scope>
    <source>
        <strain evidence="9">DSM 42041</strain>
    </source>
</reference>
<organism evidence="8 9">
    <name type="scientific">Streptomyces hazeniae</name>
    <dbReference type="NCBI Taxonomy" id="3075538"/>
    <lineage>
        <taxon>Bacteria</taxon>
        <taxon>Bacillati</taxon>
        <taxon>Actinomycetota</taxon>
        <taxon>Actinomycetes</taxon>
        <taxon>Kitasatosporales</taxon>
        <taxon>Streptomycetaceae</taxon>
        <taxon>Streptomyces</taxon>
    </lineage>
</organism>
<evidence type="ECO:0000256" key="3">
    <source>
        <dbReference type="ARBA" id="ARBA00023172"/>
    </source>
</evidence>
<gene>
    <name evidence="8" type="ORF">RM572_26995</name>
</gene>
<dbReference type="RefSeq" id="WP_311676004.1">
    <property type="nucleotide sequence ID" value="NZ_JAVREQ010000036.1"/>
</dbReference>
<evidence type="ECO:0000256" key="4">
    <source>
        <dbReference type="PROSITE-ProRule" id="PRU01248"/>
    </source>
</evidence>
<name>A0ABU2P2K9_9ACTN</name>
<dbReference type="Gene3D" id="1.10.150.130">
    <property type="match status" value="1"/>
</dbReference>
<sequence length="497" mass="54579">MKGSVYKRCKCPAQYNAKGDRINCRKDHGAWYYVADVGIGPDGKRKQARKGGFRTATDAEAALAKLSTRVNEGTYTHDQGMTVAAWLEQWLELKQRSDVRPSTLRSYRAHVDQYLTPQLGRLRLRDLRPGHVDQLLASLDNGKRKGATIRRIHATLSSALTTATKKHLITYNPAEAKKVELPKKGRPQVRPWEPAELGQFLDSIGTHRLGALFEVIAGTGLRRGEAIGLRWADVNAEARTITVRQQVVQEIGRKKNKQAPAPCPYCEAGHLGMSFGKPKTEAGEGRIVDLDEGTLGALLAHRMQQDTERAVWGDAYADHDLVFAREDGNPLRPDDVTKLFAELVDAAGLRRVRLHDLRHGQASLMMAAGVELSVVSKRLGHSSISITNDTYSHLLGGVGRDAADRASALVPRRRRPAPDAPTTGERDHSVTTPATDSPAEQGPETTEPPLTWVNEGSEVSRLGESNPRPTHYELSDHFPRSSAGIRDAPNFPGQRAG</sequence>
<protein>
    <submittedName>
        <fullName evidence="8">Site-specific integrase</fullName>
    </submittedName>
</protein>
<dbReference type="InterPro" id="IPR010998">
    <property type="entry name" value="Integrase_recombinase_N"/>
</dbReference>
<keyword evidence="2 4" id="KW-0238">DNA-binding</keyword>
<feature type="region of interest" description="Disordered" evidence="5">
    <location>
        <begin position="405"/>
        <end position="497"/>
    </location>
</feature>
<evidence type="ECO:0000259" key="6">
    <source>
        <dbReference type="PROSITE" id="PS51898"/>
    </source>
</evidence>
<dbReference type="InterPro" id="IPR028259">
    <property type="entry name" value="AP2-like_int_N"/>
</dbReference>
<dbReference type="Pfam" id="PF00589">
    <property type="entry name" value="Phage_integrase"/>
    <property type="match status" value="1"/>
</dbReference>
<feature type="domain" description="Tyr recombinase" evidence="6">
    <location>
        <begin position="187"/>
        <end position="404"/>
    </location>
</feature>
<comment type="caution">
    <text evidence="8">The sequence shown here is derived from an EMBL/GenBank/DDBJ whole genome shotgun (WGS) entry which is preliminary data.</text>
</comment>
<accession>A0ABU2P2K9</accession>
<evidence type="ECO:0000256" key="1">
    <source>
        <dbReference type="ARBA" id="ARBA00022908"/>
    </source>
</evidence>
<keyword evidence="1" id="KW-0229">DNA integration</keyword>
<feature type="domain" description="Core-binding (CB)" evidence="7">
    <location>
        <begin position="81"/>
        <end position="164"/>
    </location>
</feature>
<keyword evidence="9" id="KW-1185">Reference proteome</keyword>
<dbReference type="InterPro" id="IPR011010">
    <property type="entry name" value="DNA_brk_join_enz"/>
</dbReference>
<dbReference type="InterPro" id="IPR013762">
    <property type="entry name" value="Integrase-like_cat_sf"/>
</dbReference>
<evidence type="ECO:0000259" key="7">
    <source>
        <dbReference type="PROSITE" id="PS51900"/>
    </source>
</evidence>
<evidence type="ECO:0000256" key="2">
    <source>
        <dbReference type="ARBA" id="ARBA00023125"/>
    </source>
</evidence>
<evidence type="ECO:0000313" key="9">
    <source>
        <dbReference type="Proteomes" id="UP001183414"/>
    </source>
</evidence>
<feature type="compositionally biased region" description="Basic and acidic residues" evidence="5">
    <location>
        <begin position="470"/>
        <end position="479"/>
    </location>
</feature>
<dbReference type="Proteomes" id="UP001183414">
    <property type="component" value="Unassembled WGS sequence"/>
</dbReference>
<dbReference type="PANTHER" id="PTHR30349:SF91">
    <property type="entry name" value="INTA PROTEIN"/>
    <property type="match status" value="1"/>
</dbReference>